<dbReference type="PANTHER" id="PTHR44329:SF84">
    <property type="entry name" value="PROTEIN KINASE LIKE PROTEIN"/>
    <property type="match status" value="1"/>
</dbReference>
<sequence length="355" mass="38543">MIAIPARYQPRGGAASGGMSHATVCLDTHLDRDVLVKELQRGVDQRRILDEVAALTSIRSKHVVQIYDVIKDRAGAIVGLVEEYIPGSDLTDSIPVTDPNEFLRIGYAIACGISDIHAAGRVHRDIKPNNIKFDNEGCLKIFDFGLAREGRIDAATQGAVGTPGFMAPELCVADDEVVEFTEAIDVYAFGATMLALALQRLPRQLRQFPPRLPCTEADFASTGLALTADISSAMNICLAENAADRPRMPLVRDAIGEQLLRDQHRATLVVNGTVHVLDAGRRAVTITLPQGVAQLRYDGLRFSINVQSGDVYVNNMQLVGPQRLPKSSVITFGRPALGMNRIHVPIDVSHPEVVL</sequence>
<dbReference type="RefSeq" id="WP_138333723.1">
    <property type="nucleotide sequence ID" value="NZ_CP054024.1"/>
</dbReference>
<keyword evidence="2" id="KW-0614">Plasmid</keyword>
<dbReference type="Pfam" id="PF00069">
    <property type="entry name" value="Pkinase"/>
    <property type="match status" value="1"/>
</dbReference>
<dbReference type="Gene3D" id="1.10.510.10">
    <property type="entry name" value="Transferase(Phosphotransferase) domain 1"/>
    <property type="match status" value="1"/>
</dbReference>
<gene>
    <name evidence="2" type="ORF">FFM53_031955</name>
</gene>
<dbReference type="InterPro" id="IPR051681">
    <property type="entry name" value="Ser/Thr_Kinases-Pseudokinases"/>
</dbReference>
<name>A0ABX6PQU2_9HYPH</name>
<evidence type="ECO:0000313" key="2">
    <source>
        <dbReference type="EMBL" id="QKK21047.1"/>
    </source>
</evidence>
<dbReference type="PROSITE" id="PS50011">
    <property type="entry name" value="PROTEIN_KINASE_DOM"/>
    <property type="match status" value="1"/>
</dbReference>
<geneLocation type="plasmid" evidence="2 3">
    <name>pPR12A203</name>
</geneLocation>
<dbReference type="InterPro" id="IPR000719">
    <property type="entry name" value="Prot_kinase_dom"/>
</dbReference>
<dbReference type="SMART" id="SM00220">
    <property type="entry name" value="S_TKc"/>
    <property type="match status" value="1"/>
</dbReference>
<keyword evidence="2" id="KW-0418">Kinase</keyword>
<accession>A0ABX6PQU2</accession>
<evidence type="ECO:0000313" key="3">
    <source>
        <dbReference type="Proteomes" id="UP000305673"/>
    </source>
</evidence>
<keyword evidence="3" id="KW-1185">Reference proteome</keyword>
<proteinExistence type="predicted"/>
<evidence type="ECO:0000259" key="1">
    <source>
        <dbReference type="PROSITE" id="PS50011"/>
    </source>
</evidence>
<organism evidence="2 3">
    <name type="scientific">Rhizobium indicum</name>
    <dbReference type="NCBI Taxonomy" id="2583231"/>
    <lineage>
        <taxon>Bacteria</taxon>
        <taxon>Pseudomonadati</taxon>
        <taxon>Pseudomonadota</taxon>
        <taxon>Alphaproteobacteria</taxon>
        <taxon>Hyphomicrobiales</taxon>
        <taxon>Rhizobiaceae</taxon>
        <taxon>Rhizobium/Agrobacterium group</taxon>
        <taxon>Rhizobium</taxon>
    </lineage>
</organism>
<dbReference type="SUPFAM" id="SSF56112">
    <property type="entry name" value="Protein kinase-like (PK-like)"/>
    <property type="match status" value="1"/>
</dbReference>
<dbReference type="GO" id="GO:0016301">
    <property type="term" value="F:kinase activity"/>
    <property type="evidence" value="ECO:0007669"/>
    <property type="project" value="UniProtKB-KW"/>
</dbReference>
<protein>
    <submittedName>
        <fullName evidence="2">Protein kinase</fullName>
    </submittedName>
</protein>
<dbReference type="EMBL" id="CP054024">
    <property type="protein sequence ID" value="QKK21047.1"/>
    <property type="molecule type" value="Genomic_DNA"/>
</dbReference>
<reference evidence="2 3" key="1">
    <citation type="submission" date="2020-05" db="EMBL/GenBank/DDBJ databases">
        <title>Genome sequences of pea root nodulating Rhizobium spp.</title>
        <authorList>
            <person name="Rahi P."/>
        </authorList>
    </citation>
    <scope>NUCLEOTIDE SEQUENCE [LARGE SCALE GENOMIC DNA]</scope>
    <source>
        <strain evidence="3">JKLM 12A2</strain>
        <plasmid evidence="2 3">pPR12A203</plasmid>
    </source>
</reference>
<dbReference type="InterPro" id="IPR011009">
    <property type="entry name" value="Kinase-like_dom_sf"/>
</dbReference>
<dbReference type="PANTHER" id="PTHR44329">
    <property type="entry name" value="SERINE/THREONINE-PROTEIN KINASE TNNI3K-RELATED"/>
    <property type="match status" value="1"/>
</dbReference>
<feature type="domain" description="Protein kinase" evidence="1">
    <location>
        <begin position="8"/>
        <end position="260"/>
    </location>
</feature>
<keyword evidence="2" id="KW-0808">Transferase</keyword>
<dbReference type="Proteomes" id="UP000305673">
    <property type="component" value="Plasmid pPR12A203"/>
</dbReference>